<keyword evidence="7" id="KW-0297">G-protein coupled receptor</keyword>
<sequence>MDVYNLNTVTQFILRELSDLPEVCYPLFMAFITVYQITLLGNRVILMTTVTERKLQTPISQHFLCWVALTLYFLVALTGTEVFLLVVMTYVWYMAICFPLCYSLIMTKGLCVQLLLGTWVAGFLKYFLHTKSNFSLFFCKSNQVNQYYCGIPPVVALCCSSSYMPEMLVLVVEVFLMVRPPASQRQGILRCGRGCHASPPDVTGVFGAYGLSEEHLGKDLPNALVQAVTQVDLELVKKAEDRSLDQVKLHYCE</sequence>
<feature type="domain" description="G-protein coupled receptors family 1 profile" evidence="11">
    <location>
        <begin position="6"/>
        <end position="180"/>
    </location>
</feature>
<dbReference type="SUPFAM" id="SSF81321">
    <property type="entry name" value="Family A G protein-coupled receptor-like"/>
    <property type="match status" value="1"/>
</dbReference>
<evidence type="ECO:0000256" key="4">
    <source>
        <dbReference type="ARBA" id="ARBA00022692"/>
    </source>
</evidence>
<keyword evidence="2" id="KW-1003">Cell membrane</keyword>
<keyword evidence="6 10" id="KW-1133">Transmembrane helix</keyword>
<evidence type="ECO:0000256" key="5">
    <source>
        <dbReference type="ARBA" id="ARBA00022725"/>
    </source>
</evidence>
<protein>
    <recommendedName>
        <fullName evidence="11">G-protein coupled receptors family 1 profile domain-containing protein</fullName>
    </recommendedName>
</protein>
<dbReference type="InterPro" id="IPR017452">
    <property type="entry name" value="GPCR_Rhodpsn_7TM"/>
</dbReference>
<dbReference type="PANTHER" id="PTHR26452">
    <property type="entry name" value="OLFACTORY RECEPTOR"/>
    <property type="match status" value="1"/>
</dbReference>
<evidence type="ECO:0000259" key="11">
    <source>
        <dbReference type="PROSITE" id="PS50262"/>
    </source>
</evidence>
<comment type="subcellular location">
    <subcellularLocation>
        <location evidence="1">Cell membrane</location>
        <topology evidence="1">Multi-pass membrane protein</topology>
    </subcellularLocation>
</comment>
<keyword evidence="13" id="KW-1185">Reference proteome</keyword>
<evidence type="ECO:0000256" key="9">
    <source>
        <dbReference type="ARBA" id="ARBA00023170"/>
    </source>
</evidence>
<feature type="transmembrane region" description="Helical" evidence="10">
    <location>
        <begin position="109"/>
        <end position="128"/>
    </location>
</feature>
<dbReference type="InterPro" id="IPR050516">
    <property type="entry name" value="Olfactory_GPCR"/>
</dbReference>
<organism evidence="12 13">
    <name type="scientific">Myodes glareolus</name>
    <name type="common">Bank vole</name>
    <name type="synonym">Clethrionomys glareolus</name>
    <dbReference type="NCBI Taxonomy" id="447135"/>
    <lineage>
        <taxon>Eukaryota</taxon>
        <taxon>Metazoa</taxon>
        <taxon>Chordata</taxon>
        <taxon>Craniata</taxon>
        <taxon>Vertebrata</taxon>
        <taxon>Euteleostomi</taxon>
        <taxon>Mammalia</taxon>
        <taxon>Eutheria</taxon>
        <taxon>Euarchontoglires</taxon>
        <taxon>Glires</taxon>
        <taxon>Rodentia</taxon>
        <taxon>Myomorpha</taxon>
        <taxon>Muroidea</taxon>
        <taxon>Cricetidae</taxon>
        <taxon>Arvicolinae</taxon>
        <taxon>Myodes</taxon>
    </lineage>
</organism>
<feature type="non-terminal residue" evidence="12">
    <location>
        <position position="253"/>
    </location>
</feature>
<evidence type="ECO:0000256" key="10">
    <source>
        <dbReference type="SAM" id="Phobius"/>
    </source>
</evidence>
<keyword evidence="7" id="KW-0807">Transducer</keyword>
<keyword evidence="4 10" id="KW-0812">Transmembrane</keyword>
<keyword evidence="9" id="KW-0675">Receptor</keyword>
<dbReference type="Proteomes" id="UP001488838">
    <property type="component" value="Unassembled WGS sequence"/>
</dbReference>
<keyword evidence="5" id="KW-0552">Olfaction</keyword>
<evidence type="ECO:0000256" key="8">
    <source>
        <dbReference type="ARBA" id="ARBA00023136"/>
    </source>
</evidence>
<evidence type="ECO:0000313" key="12">
    <source>
        <dbReference type="EMBL" id="KAK7805359.1"/>
    </source>
</evidence>
<keyword evidence="3" id="KW-0716">Sensory transduction</keyword>
<comment type="caution">
    <text evidence="12">The sequence shown here is derived from an EMBL/GenBank/DDBJ whole genome shotgun (WGS) entry which is preliminary data.</text>
</comment>
<dbReference type="GO" id="GO:0004930">
    <property type="term" value="F:G protein-coupled receptor activity"/>
    <property type="evidence" value="ECO:0007669"/>
    <property type="project" value="UniProtKB-KW"/>
</dbReference>
<dbReference type="PROSITE" id="PS50262">
    <property type="entry name" value="G_PROTEIN_RECEP_F1_2"/>
    <property type="match status" value="1"/>
</dbReference>
<dbReference type="GO" id="GO:0007608">
    <property type="term" value="P:sensory perception of smell"/>
    <property type="evidence" value="ECO:0007669"/>
    <property type="project" value="UniProtKB-KW"/>
</dbReference>
<dbReference type="GO" id="GO:0005886">
    <property type="term" value="C:plasma membrane"/>
    <property type="evidence" value="ECO:0007669"/>
    <property type="project" value="UniProtKB-SubCell"/>
</dbReference>
<proteinExistence type="predicted"/>
<evidence type="ECO:0000256" key="1">
    <source>
        <dbReference type="ARBA" id="ARBA00004651"/>
    </source>
</evidence>
<dbReference type="AlphaFoldDB" id="A0AAW0HTI5"/>
<evidence type="ECO:0000313" key="13">
    <source>
        <dbReference type="Proteomes" id="UP001488838"/>
    </source>
</evidence>
<evidence type="ECO:0000256" key="2">
    <source>
        <dbReference type="ARBA" id="ARBA00022475"/>
    </source>
</evidence>
<dbReference type="Gene3D" id="1.20.1070.10">
    <property type="entry name" value="Rhodopsin 7-helix transmembrane proteins"/>
    <property type="match status" value="1"/>
</dbReference>
<accession>A0AAW0HTI5</accession>
<keyword evidence="8 10" id="KW-0472">Membrane</keyword>
<feature type="transmembrane region" description="Helical" evidence="10">
    <location>
        <begin position="25"/>
        <end position="46"/>
    </location>
</feature>
<feature type="transmembrane region" description="Helical" evidence="10">
    <location>
        <begin position="58"/>
        <end position="76"/>
    </location>
</feature>
<gene>
    <name evidence="12" type="ORF">U0070_025566</name>
</gene>
<evidence type="ECO:0000256" key="7">
    <source>
        <dbReference type="ARBA" id="ARBA00023040"/>
    </source>
</evidence>
<evidence type="ECO:0000256" key="6">
    <source>
        <dbReference type="ARBA" id="ARBA00022989"/>
    </source>
</evidence>
<reference evidence="12 13" key="1">
    <citation type="journal article" date="2023" name="bioRxiv">
        <title>Conserved and derived expression patterns and positive selection on dental genes reveal complex evolutionary context of ever-growing rodent molars.</title>
        <authorList>
            <person name="Calamari Z.T."/>
            <person name="Song A."/>
            <person name="Cohen E."/>
            <person name="Akter M."/>
            <person name="Roy R.D."/>
            <person name="Hallikas O."/>
            <person name="Christensen M.M."/>
            <person name="Li P."/>
            <person name="Marangoni P."/>
            <person name="Jernvall J."/>
            <person name="Klein O.D."/>
        </authorList>
    </citation>
    <scope>NUCLEOTIDE SEQUENCE [LARGE SCALE GENOMIC DNA]</scope>
    <source>
        <strain evidence="12">V071</strain>
    </source>
</reference>
<feature type="transmembrane region" description="Helical" evidence="10">
    <location>
        <begin position="82"/>
        <end position="102"/>
    </location>
</feature>
<name>A0AAW0HTI5_MYOGA</name>
<dbReference type="EMBL" id="JBBHLL010000343">
    <property type="protein sequence ID" value="KAK7805359.1"/>
    <property type="molecule type" value="Genomic_DNA"/>
</dbReference>
<evidence type="ECO:0000256" key="3">
    <source>
        <dbReference type="ARBA" id="ARBA00022606"/>
    </source>
</evidence>